<dbReference type="FunCoup" id="A8N0W7">
    <property type="interactions" value="262"/>
</dbReference>
<keyword evidence="5" id="KW-0274">FAD</keyword>
<evidence type="ECO:0000256" key="2">
    <source>
        <dbReference type="ARBA" id="ARBA00012695"/>
    </source>
</evidence>
<dbReference type="PANTHER" id="PTHR13914:SF0">
    <property type="entry name" value="PROLINE DEHYDROGENASE 1, MITOCHONDRIAL"/>
    <property type="match status" value="1"/>
</dbReference>
<evidence type="ECO:0000256" key="1">
    <source>
        <dbReference type="ARBA" id="ARBA00005869"/>
    </source>
</evidence>
<protein>
    <recommendedName>
        <fullName evidence="2 5">Proline dehydrogenase</fullName>
        <ecNumber evidence="2 5">1.5.5.2</ecNumber>
    </recommendedName>
</protein>
<dbReference type="OrthoDB" id="5464at2759"/>
<evidence type="ECO:0000256" key="5">
    <source>
        <dbReference type="RuleBase" id="RU364054"/>
    </source>
</evidence>
<dbReference type="PANTHER" id="PTHR13914">
    <property type="entry name" value="PROLINE OXIDASE"/>
    <property type="match status" value="1"/>
</dbReference>
<dbReference type="GO" id="GO:0004657">
    <property type="term" value="F:proline dehydrogenase activity"/>
    <property type="evidence" value="ECO:0007669"/>
    <property type="project" value="UniProtKB-EC"/>
</dbReference>
<evidence type="ECO:0000256" key="4">
    <source>
        <dbReference type="ARBA" id="ARBA00023062"/>
    </source>
</evidence>
<organism evidence="8 9">
    <name type="scientific">Coprinopsis cinerea (strain Okayama-7 / 130 / ATCC MYA-4618 / FGSC 9003)</name>
    <name type="common">Inky cap fungus</name>
    <name type="synonym">Hormographiella aspergillata</name>
    <dbReference type="NCBI Taxonomy" id="240176"/>
    <lineage>
        <taxon>Eukaryota</taxon>
        <taxon>Fungi</taxon>
        <taxon>Dikarya</taxon>
        <taxon>Basidiomycota</taxon>
        <taxon>Agaricomycotina</taxon>
        <taxon>Agaricomycetes</taxon>
        <taxon>Agaricomycetidae</taxon>
        <taxon>Agaricales</taxon>
        <taxon>Agaricineae</taxon>
        <taxon>Psathyrellaceae</taxon>
        <taxon>Coprinopsis</taxon>
    </lineage>
</organism>
<dbReference type="VEuPathDB" id="FungiDB:CC1G_13194"/>
<dbReference type="RefSeq" id="XP_001828516.2">
    <property type="nucleotide sequence ID" value="XM_001828464.2"/>
</dbReference>
<comment type="catalytic activity">
    <reaction evidence="5">
        <text>L-proline + a quinone = (S)-1-pyrroline-5-carboxylate + a quinol + H(+)</text>
        <dbReference type="Rhea" id="RHEA:23784"/>
        <dbReference type="ChEBI" id="CHEBI:15378"/>
        <dbReference type="ChEBI" id="CHEBI:17388"/>
        <dbReference type="ChEBI" id="CHEBI:24646"/>
        <dbReference type="ChEBI" id="CHEBI:60039"/>
        <dbReference type="ChEBI" id="CHEBI:132124"/>
        <dbReference type="EC" id="1.5.5.2"/>
    </reaction>
</comment>
<dbReference type="EMBL" id="AACS02000001">
    <property type="protein sequence ID" value="EAU93303.2"/>
    <property type="molecule type" value="Genomic_DNA"/>
</dbReference>
<dbReference type="GO" id="GO:0005739">
    <property type="term" value="C:mitochondrion"/>
    <property type="evidence" value="ECO:0007669"/>
    <property type="project" value="TreeGrafter"/>
</dbReference>
<dbReference type="InParanoid" id="A8N0W7"/>
<comment type="similarity">
    <text evidence="1 5">Belongs to the proline oxidase family.</text>
</comment>
<dbReference type="eggNOG" id="KOG0186">
    <property type="taxonomic scope" value="Eukaryota"/>
</dbReference>
<evidence type="ECO:0000259" key="7">
    <source>
        <dbReference type="Pfam" id="PF01619"/>
    </source>
</evidence>
<dbReference type="GO" id="GO:0010133">
    <property type="term" value="P:L-proline catabolic process to L-glutamate"/>
    <property type="evidence" value="ECO:0007669"/>
    <property type="project" value="TreeGrafter"/>
</dbReference>
<feature type="domain" description="Proline dehydrogenase" evidence="7">
    <location>
        <begin position="205"/>
        <end position="559"/>
    </location>
</feature>
<dbReference type="InterPro" id="IPR015659">
    <property type="entry name" value="Proline_oxidase"/>
</dbReference>
<keyword evidence="3 5" id="KW-0560">Oxidoreductase</keyword>
<dbReference type="Pfam" id="PF01619">
    <property type="entry name" value="Pro_dh"/>
    <property type="match status" value="1"/>
</dbReference>
<dbReference type="GO" id="GO:0071949">
    <property type="term" value="F:FAD binding"/>
    <property type="evidence" value="ECO:0007669"/>
    <property type="project" value="TreeGrafter"/>
</dbReference>
<evidence type="ECO:0000313" key="8">
    <source>
        <dbReference type="EMBL" id="EAU93303.2"/>
    </source>
</evidence>
<name>A8N0W7_COPC7</name>
<dbReference type="SUPFAM" id="SSF51730">
    <property type="entry name" value="FAD-linked oxidoreductase"/>
    <property type="match status" value="1"/>
</dbReference>
<proteinExistence type="inferred from homology"/>
<dbReference type="HOGENOM" id="CLU_018202_1_1_1"/>
<dbReference type="Gene3D" id="3.20.20.220">
    <property type="match status" value="1"/>
</dbReference>
<dbReference type="OMA" id="WMQDAAD"/>
<accession>A8N0W7</accession>
<dbReference type="KEGG" id="cci:CC1G_13194"/>
<evidence type="ECO:0000313" key="9">
    <source>
        <dbReference type="Proteomes" id="UP000001861"/>
    </source>
</evidence>
<gene>
    <name evidence="8" type="ORF">CC1G_13194</name>
</gene>
<dbReference type="InterPro" id="IPR029041">
    <property type="entry name" value="FAD-linked_oxidoreductase-like"/>
</dbReference>
<dbReference type="Proteomes" id="UP000001861">
    <property type="component" value="Unassembled WGS sequence"/>
</dbReference>
<comment type="function">
    <text evidence="5">Converts proline to delta-1-pyrroline-5-carboxylate.</text>
</comment>
<dbReference type="InterPro" id="IPR002872">
    <property type="entry name" value="Proline_DH_dom"/>
</dbReference>
<sequence>MILNGDGTLQAQNTEPPPSNPHRQPLTALARSYVVYSLCSIPAIVDYAPSLLDFIGRIPVLNHVAYSLIKITFFDQFVGGETASATVPLLRALRAANKGALFAYSAEVDEKEALSSESKSGKLKAHHKRVVDEILTCIDVAADFEDSLRGASKALSPYLHDTAYRTPTSQASIAANSDLLTGRRTWVAIKVTALLPDAHALINLSKYITSRREQMKAVSAEQSSLTSARSAPATLSAATVPRVEDIPFPGAALLSDLDIVLSPSRDDAPLSTNDIQQLRELYDDLVKICVRAEQRGVRLIVDAEYSWYQPALDALTLALMRRFNALPSSNVTTGTPPSSPRQGPVQPLIYATYQAYLRRVPLQLAHNLHDAKSNNYSLGVKLVRGAYHPYETNAHRTFKNGGKSLCISSEDLPPVWLEKHETDKAYDDCTRMVIEAVKEDVLRQRAQQYEDNKTGDIRVGVLFGTHNWDSCNLVLDELVRQGLGEVVKGEDNNNKVKVRSDVVERICIAQLYGMCDDLTDSLTSRVLSDVPMVTKYIPYGGLTEVLPYLSRRAIENKSVLGDGAAARERQRALREIMTRIRETFSLPLRRNE</sequence>
<comment type="cofactor">
    <cofactor evidence="5">
        <name>FAD</name>
        <dbReference type="ChEBI" id="CHEBI:57692"/>
    </cofactor>
</comment>
<dbReference type="GeneID" id="6004939"/>
<comment type="caution">
    <text evidence="8">The sequence shown here is derived from an EMBL/GenBank/DDBJ whole genome shotgun (WGS) entry which is preliminary data.</text>
</comment>
<feature type="region of interest" description="Disordered" evidence="6">
    <location>
        <begin position="1"/>
        <end position="24"/>
    </location>
</feature>
<dbReference type="AlphaFoldDB" id="A8N0W7"/>
<evidence type="ECO:0000256" key="6">
    <source>
        <dbReference type="SAM" id="MobiDB-lite"/>
    </source>
</evidence>
<reference evidence="8 9" key="1">
    <citation type="journal article" date="2010" name="Proc. Natl. Acad. Sci. U.S.A.">
        <title>Insights into evolution of multicellular fungi from the assembled chromosomes of the mushroom Coprinopsis cinerea (Coprinus cinereus).</title>
        <authorList>
            <person name="Stajich J.E."/>
            <person name="Wilke S.K."/>
            <person name="Ahren D."/>
            <person name="Au C.H."/>
            <person name="Birren B.W."/>
            <person name="Borodovsky M."/>
            <person name="Burns C."/>
            <person name="Canback B."/>
            <person name="Casselton L.A."/>
            <person name="Cheng C.K."/>
            <person name="Deng J."/>
            <person name="Dietrich F.S."/>
            <person name="Fargo D.C."/>
            <person name="Farman M.L."/>
            <person name="Gathman A.C."/>
            <person name="Goldberg J."/>
            <person name="Guigo R."/>
            <person name="Hoegger P.J."/>
            <person name="Hooker J.B."/>
            <person name="Huggins A."/>
            <person name="James T.Y."/>
            <person name="Kamada T."/>
            <person name="Kilaru S."/>
            <person name="Kodira C."/>
            <person name="Kues U."/>
            <person name="Kupfer D."/>
            <person name="Kwan H.S."/>
            <person name="Lomsadze A."/>
            <person name="Li W."/>
            <person name="Lilly W.W."/>
            <person name="Ma L.J."/>
            <person name="Mackey A.J."/>
            <person name="Manning G."/>
            <person name="Martin F."/>
            <person name="Muraguchi H."/>
            <person name="Natvig D.O."/>
            <person name="Palmerini H."/>
            <person name="Ramesh M.A."/>
            <person name="Rehmeyer C.J."/>
            <person name="Roe B.A."/>
            <person name="Shenoy N."/>
            <person name="Stanke M."/>
            <person name="Ter-Hovhannisyan V."/>
            <person name="Tunlid A."/>
            <person name="Velagapudi R."/>
            <person name="Vision T.J."/>
            <person name="Zeng Q."/>
            <person name="Zolan M.E."/>
            <person name="Pukkila P.J."/>
        </authorList>
    </citation>
    <scope>NUCLEOTIDE SEQUENCE [LARGE SCALE GENOMIC DNA]</scope>
    <source>
        <strain evidence="9">Okayama-7 / 130 / ATCC MYA-4618 / FGSC 9003</strain>
    </source>
</reference>
<keyword evidence="5" id="KW-0285">Flavoprotein</keyword>
<dbReference type="STRING" id="240176.A8N0W7"/>
<keyword evidence="9" id="KW-1185">Reference proteome</keyword>
<dbReference type="EC" id="1.5.5.2" evidence="2 5"/>
<evidence type="ECO:0000256" key="3">
    <source>
        <dbReference type="ARBA" id="ARBA00023002"/>
    </source>
</evidence>
<keyword evidence="4 5" id="KW-0642">Proline metabolism</keyword>